<gene>
    <name evidence="1" type="ORF">AB6T85_16430</name>
</gene>
<dbReference type="EMBL" id="JBGFFX010000010">
    <property type="protein sequence ID" value="MEY8771990.1"/>
    <property type="molecule type" value="Genomic_DNA"/>
</dbReference>
<keyword evidence="2" id="KW-1185">Reference proteome</keyword>
<dbReference type="Proteomes" id="UP001565243">
    <property type="component" value="Unassembled WGS sequence"/>
</dbReference>
<evidence type="ECO:0000313" key="2">
    <source>
        <dbReference type="Proteomes" id="UP001565243"/>
    </source>
</evidence>
<dbReference type="RefSeq" id="WP_253457568.1">
    <property type="nucleotide sequence ID" value="NZ_JBGFFX010000010.1"/>
</dbReference>
<sequence length="91" mass="10052">MPSKITLSEKVAREKLGDPQQFKGGVYITQNGATGLFVQPADEREAELAAIAKERELNALGKILMRGKNDITQGRKMTPEEALKKLREIKG</sequence>
<reference evidence="1 2" key="1">
    <citation type="submission" date="2024-07" db="EMBL/GenBank/DDBJ databases">
        <authorList>
            <person name="Hebao G."/>
        </authorList>
    </citation>
    <scope>NUCLEOTIDE SEQUENCE [LARGE SCALE GENOMIC DNA]</scope>
    <source>
        <strain evidence="1 2">ACCC 02193</strain>
    </source>
</reference>
<protein>
    <recommendedName>
        <fullName evidence="3">Prevent-host-death protein</fullName>
    </recommendedName>
</protein>
<accession>A0ABV4EAP2</accession>
<evidence type="ECO:0008006" key="3">
    <source>
        <dbReference type="Google" id="ProtNLM"/>
    </source>
</evidence>
<organism evidence="1 2">
    <name type="scientific">Erwinia aeris</name>
    <dbReference type="NCBI Taxonomy" id="3239803"/>
    <lineage>
        <taxon>Bacteria</taxon>
        <taxon>Pseudomonadati</taxon>
        <taxon>Pseudomonadota</taxon>
        <taxon>Gammaproteobacteria</taxon>
        <taxon>Enterobacterales</taxon>
        <taxon>Erwiniaceae</taxon>
        <taxon>Erwinia</taxon>
    </lineage>
</organism>
<comment type="caution">
    <text evidence="1">The sequence shown here is derived from an EMBL/GenBank/DDBJ whole genome shotgun (WGS) entry which is preliminary data.</text>
</comment>
<proteinExistence type="predicted"/>
<name>A0ABV4EAP2_9GAMM</name>
<evidence type="ECO:0000313" key="1">
    <source>
        <dbReference type="EMBL" id="MEY8771990.1"/>
    </source>
</evidence>